<feature type="domain" description="Pre ATP-grasp" evidence="1">
    <location>
        <begin position="91"/>
        <end position="182"/>
    </location>
</feature>
<dbReference type="Proteomes" id="UP000316343">
    <property type="component" value="Unassembled WGS sequence"/>
</dbReference>
<name>A0A547PBW2_9SPHN</name>
<evidence type="ECO:0000313" key="2">
    <source>
        <dbReference type="EMBL" id="TRD11628.1"/>
    </source>
</evidence>
<evidence type="ECO:0000313" key="3">
    <source>
        <dbReference type="Proteomes" id="UP000316343"/>
    </source>
</evidence>
<gene>
    <name evidence="2" type="ORF">FGU71_06955</name>
</gene>
<evidence type="ECO:0000259" key="1">
    <source>
        <dbReference type="Pfam" id="PF18604"/>
    </source>
</evidence>
<dbReference type="RefSeq" id="WP_142787902.1">
    <property type="nucleotide sequence ID" value="NZ_VHJK01000001.1"/>
</dbReference>
<dbReference type="Pfam" id="PF18604">
    <property type="entry name" value="PreAtp-grasp"/>
    <property type="match status" value="1"/>
</dbReference>
<sequence>MTSTVIHDARQIGQNRLTFHADRHPRLNALQLQQIETVRAEILRARPTLDTVPPFGTLCTRGFEDLPSLVIEDHSAIQLAMAGGANQNLSYRAAMLARAGDLLVVHGQRDKNFERYCRERVGLGSIGVSAIDITDPTVSLASAALADGHLMAHAISVAQSAGGLNILPYMATGGIWRLAAEIASAAQKPVRIAGPGPNLMRAVNDKLWFARWASRLLRRDAVPHARDTHGMGALVGHLRRFMTQHRKVAIKLSHSAASMGNIVLESSALNNMTAAEIAEHLKQRMEQRGWLDPFPLQVTAWEGPVIASPSAQLWIPLPADGPPIIEGIFDQLTIGEIARFAGGMPSELGESIKAEMAHEAAMLGRLFQSLGYFGRCSFDALVIGECEAGGELHWVECNGRWGGISIPLTLANRLVGDWRDHGFLVFSHHDPSLAEIGVNQFVDRYDHVLLRAGEENGAVLLAPGTLRHGRIDMLILAQDQPGALAIADEFMGAGEDPEIRNTP</sequence>
<dbReference type="AlphaFoldDB" id="A0A547PBW2"/>
<protein>
    <recommendedName>
        <fullName evidence="1">Pre ATP-grasp domain-containing protein</fullName>
    </recommendedName>
</protein>
<dbReference type="EMBL" id="VHJK01000001">
    <property type="protein sequence ID" value="TRD11628.1"/>
    <property type="molecule type" value="Genomic_DNA"/>
</dbReference>
<dbReference type="InterPro" id="IPR040754">
    <property type="entry name" value="PreAtp-grasp"/>
</dbReference>
<reference evidence="2 3" key="1">
    <citation type="submission" date="2019-06" db="EMBL/GenBank/DDBJ databases">
        <title>Erythrobacter insulae sp. nov., isolated from a tidal flat.</title>
        <authorList>
            <person name="Yoon J.-H."/>
        </authorList>
    </citation>
    <scope>NUCLEOTIDE SEQUENCE [LARGE SCALE GENOMIC DNA]</scope>
    <source>
        <strain evidence="2 3">JBTF-M21</strain>
    </source>
</reference>
<accession>A0A547PBW2</accession>
<organism evidence="2 3">
    <name type="scientific">Erythrobacter insulae</name>
    <dbReference type="NCBI Taxonomy" id="2584124"/>
    <lineage>
        <taxon>Bacteria</taxon>
        <taxon>Pseudomonadati</taxon>
        <taxon>Pseudomonadota</taxon>
        <taxon>Alphaproteobacteria</taxon>
        <taxon>Sphingomonadales</taxon>
        <taxon>Erythrobacteraceae</taxon>
        <taxon>Erythrobacter/Porphyrobacter group</taxon>
        <taxon>Erythrobacter</taxon>
    </lineage>
</organism>
<keyword evidence="3" id="KW-1185">Reference proteome</keyword>
<proteinExistence type="predicted"/>
<dbReference type="OrthoDB" id="233008at2"/>
<comment type="caution">
    <text evidence="2">The sequence shown here is derived from an EMBL/GenBank/DDBJ whole genome shotgun (WGS) entry which is preliminary data.</text>
</comment>